<sequence length="99" mass="11272">MSWNRSIHRDVVCVFHPAVGLGVRYKRPCEFRWAPTLNGVADILAARDEDGKHSKDYDGPQVVQSVCPVIIRRTCELGVRGETSKDRRHTVDKKESVRI</sequence>
<comment type="caution">
    <text evidence="1">The sequence shown here is derived from an EMBL/GenBank/DDBJ whole genome shotgun (WGS) entry which is preliminary data.</text>
</comment>
<protein>
    <submittedName>
        <fullName evidence="1">Innexin</fullName>
    </submittedName>
</protein>
<gene>
    <name evidence="1" type="ORF">PoB_001024100</name>
</gene>
<evidence type="ECO:0000313" key="2">
    <source>
        <dbReference type="Proteomes" id="UP000735302"/>
    </source>
</evidence>
<organism evidence="1 2">
    <name type="scientific">Plakobranchus ocellatus</name>
    <dbReference type="NCBI Taxonomy" id="259542"/>
    <lineage>
        <taxon>Eukaryota</taxon>
        <taxon>Metazoa</taxon>
        <taxon>Spiralia</taxon>
        <taxon>Lophotrochozoa</taxon>
        <taxon>Mollusca</taxon>
        <taxon>Gastropoda</taxon>
        <taxon>Heterobranchia</taxon>
        <taxon>Euthyneura</taxon>
        <taxon>Panpulmonata</taxon>
        <taxon>Sacoglossa</taxon>
        <taxon>Placobranchoidea</taxon>
        <taxon>Plakobranchidae</taxon>
        <taxon>Plakobranchus</taxon>
    </lineage>
</organism>
<dbReference type="AlphaFoldDB" id="A0AAV3Y902"/>
<proteinExistence type="predicted"/>
<keyword evidence="2" id="KW-1185">Reference proteome</keyword>
<evidence type="ECO:0000313" key="1">
    <source>
        <dbReference type="EMBL" id="GFN83735.1"/>
    </source>
</evidence>
<dbReference type="Proteomes" id="UP000735302">
    <property type="component" value="Unassembled WGS sequence"/>
</dbReference>
<accession>A0AAV3Y902</accession>
<dbReference type="EMBL" id="BLXT01001211">
    <property type="protein sequence ID" value="GFN83735.1"/>
    <property type="molecule type" value="Genomic_DNA"/>
</dbReference>
<name>A0AAV3Y902_9GAST</name>
<reference evidence="1 2" key="1">
    <citation type="journal article" date="2021" name="Elife">
        <title>Chloroplast acquisition without the gene transfer in kleptoplastic sea slugs, Plakobranchus ocellatus.</title>
        <authorList>
            <person name="Maeda T."/>
            <person name="Takahashi S."/>
            <person name="Yoshida T."/>
            <person name="Shimamura S."/>
            <person name="Takaki Y."/>
            <person name="Nagai Y."/>
            <person name="Toyoda A."/>
            <person name="Suzuki Y."/>
            <person name="Arimoto A."/>
            <person name="Ishii H."/>
            <person name="Satoh N."/>
            <person name="Nishiyama T."/>
            <person name="Hasebe M."/>
            <person name="Maruyama T."/>
            <person name="Minagawa J."/>
            <person name="Obokata J."/>
            <person name="Shigenobu S."/>
        </authorList>
    </citation>
    <scope>NUCLEOTIDE SEQUENCE [LARGE SCALE GENOMIC DNA]</scope>
</reference>